<dbReference type="CDD" id="cd00082">
    <property type="entry name" value="HisKA"/>
    <property type="match status" value="1"/>
</dbReference>
<dbReference type="OrthoDB" id="7933832at2"/>
<dbReference type="InterPro" id="IPR005467">
    <property type="entry name" value="His_kinase_dom"/>
</dbReference>
<sequence length="466" mass="50504">MNMPVHSAIIQASVSAEGLLLSADEPLLALQRETGGDLGERLAIPQLAAVARLAIRLGIIVSRPVVAASDQCDIDMWVRARPDGKAVHLSVIDWQERPIPLLRNNSSLLEADLAAVSDGWSWQVDTQLRFQMVLEGGDPDGVLPLQPPVPGNPFSSYFQLQPDEDGDMAILRGFTQRRAFRNQLACLTADPAKRFHLSGFPLFDLTGQLLGYRGKAFALDLAVPVPEIAAPAVLDPLAFGKRLDRSLRQPLGRIIANADTISAQLEGPLRPDYAGYAQDIASAGRHLMALVDDLADLQAIDRPDFTVVSEAIDLADVGRRAAGLLSVKALDRQISIMAPATEQHVPANGEFRRVLQILVNLIGNAIRYGPEGSVVRVETEQEDGQSRIFVTDQGPGIATEDRERIFEKFERLGRDDQGGSGLGLYISRRLARAMGGDIRIEGEAGQGACFILRLPLDQAVEADISV</sequence>
<evidence type="ECO:0000313" key="9">
    <source>
        <dbReference type="Proteomes" id="UP000056968"/>
    </source>
</evidence>
<gene>
    <name evidence="8" type="ORF">ATN00_16695</name>
</gene>
<evidence type="ECO:0000256" key="3">
    <source>
        <dbReference type="ARBA" id="ARBA00022553"/>
    </source>
</evidence>
<dbReference type="Gene3D" id="3.30.565.10">
    <property type="entry name" value="Histidine kinase-like ATPase, C-terminal domain"/>
    <property type="match status" value="1"/>
</dbReference>
<keyword evidence="9" id="KW-1185">Reference proteome</keyword>
<dbReference type="FunFam" id="3.30.565.10:FF:000006">
    <property type="entry name" value="Sensor histidine kinase WalK"/>
    <property type="match status" value="1"/>
</dbReference>
<keyword evidence="6" id="KW-0902">Two-component regulatory system</keyword>
<dbReference type="PRINTS" id="PR00344">
    <property type="entry name" value="BCTRLSENSOR"/>
</dbReference>
<reference evidence="8 9" key="1">
    <citation type="submission" date="2015-11" db="EMBL/GenBank/DDBJ databases">
        <title>A Two-component Flavoprotein Monooxygenase System MeaXY Responsible for para-Hydroxylation of 2-Methyl-6-ethylaniline and 2,6-Diethylaniline in Sphingobium baderi DE-13.</title>
        <authorList>
            <person name="Cheng M."/>
            <person name="Meng Q."/>
            <person name="Yang Y."/>
            <person name="Chu C."/>
            <person name="Yan X."/>
            <person name="He J."/>
            <person name="Li S."/>
        </authorList>
    </citation>
    <scope>NUCLEOTIDE SEQUENCE [LARGE SCALE GENOMIC DNA]</scope>
    <source>
        <strain evidence="8 9">DE-13</strain>
    </source>
</reference>
<evidence type="ECO:0000259" key="7">
    <source>
        <dbReference type="PROSITE" id="PS50109"/>
    </source>
</evidence>
<keyword evidence="3" id="KW-0597">Phosphoprotein</keyword>
<keyword evidence="5 8" id="KW-0418">Kinase</keyword>
<dbReference type="STRING" id="1332080.ATN00_16695"/>
<evidence type="ECO:0000256" key="1">
    <source>
        <dbReference type="ARBA" id="ARBA00000085"/>
    </source>
</evidence>
<dbReference type="InterPro" id="IPR004358">
    <property type="entry name" value="Sig_transdc_His_kin-like_C"/>
</dbReference>
<evidence type="ECO:0000256" key="5">
    <source>
        <dbReference type="ARBA" id="ARBA00022777"/>
    </source>
</evidence>
<name>A0A0S3F1W8_9SPHN</name>
<feature type="domain" description="Histidine kinase" evidence="7">
    <location>
        <begin position="242"/>
        <end position="458"/>
    </location>
</feature>
<dbReference type="InterPro" id="IPR050736">
    <property type="entry name" value="Sensor_HK_Regulatory"/>
</dbReference>
<evidence type="ECO:0000256" key="4">
    <source>
        <dbReference type="ARBA" id="ARBA00022679"/>
    </source>
</evidence>
<dbReference type="SMART" id="SM00387">
    <property type="entry name" value="HATPase_c"/>
    <property type="match status" value="1"/>
</dbReference>
<dbReference type="InterPro" id="IPR003661">
    <property type="entry name" value="HisK_dim/P_dom"/>
</dbReference>
<dbReference type="GO" id="GO:0000155">
    <property type="term" value="F:phosphorelay sensor kinase activity"/>
    <property type="evidence" value="ECO:0007669"/>
    <property type="project" value="InterPro"/>
</dbReference>
<dbReference type="RefSeq" id="WP_062066637.1">
    <property type="nucleotide sequence ID" value="NZ_CP013264.1"/>
</dbReference>
<evidence type="ECO:0000313" key="8">
    <source>
        <dbReference type="EMBL" id="ALR21694.1"/>
    </source>
</evidence>
<dbReference type="InterPro" id="IPR036890">
    <property type="entry name" value="HATPase_C_sf"/>
</dbReference>
<dbReference type="PANTHER" id="PTHR43711">
    <property type="entry name" value="TWO-COMPONENT HISTIDINE KINASE"/>
    <property type="match status" value="1"/>
</dbReference>
<evidence type="ECO:0000256" key="2">
    <source>
        <dbReference type="ARBA" id="ARBA00012438"/>
    </source>
</evidence>
<dbReference type="InterPro" id="IPR036097">
    <property type="entry name" value="HisK_dim/P_sf"/>
</dbReference>
<dbReference type="SUPFAM" id="SSF47384">
    <property type="entry name" value="Homodimeric domain of signal transducing histidine kinase"/>
    <property type="match status" value="1"/>
</dbReference>
<dbReference type="CDD" id="cd00075">
    <property type="entry name" value="HATPase"/>
    <property type="match status" value="1"/>
</dbReference>
<comment type="catalytic activity">
    <reaction evidence="1">
        <text>ATP + protein L-histidine = ADP + protein N-phospho-L-histidine.</text>
        <dbReference type="EC" id="2.7.13.3"/>
    </reaction>
</comment>
<dbReference type="Gene3D" id="1.10.287.130">
    <property type="match status" value="1"/>
</dbReference>
<dbReference type="PROSITE" id="PS50109">
    <property type="entry name" value="HIS_KIN"/>
    <property type="match status" value="1"/>
</dbReference>
<accession>A0A0S3F1W8</accession>
<protein>
    <recommendedName>
        <fullName evidence="2">histidine kinase</fullName>
        <ecNumber evidence="2">2.7.13.3</ecNumber>
    </recommendedName>
</protein>
<keyword evidence="4" id="KW-0808">Transferase</keyword>
<organism evidence="8 9">
    <name type="scientific">Sphingobium baderi</name>
    <dbReference type="NCBI Taxonomy" id="1332080"/>
    <lineage>
        <taxon>Bacteria</taxon>
        <taxon>Pseudomonadati</taxon>
        <taxon>Pseudomonadota</taxon>
        <taxon>Alphaproteobacteria</taxon>
        <taxon>Sphingomonadales</taxon>
        <taxon>Sphingomonadaceae</taxon>
        <taxon>Sphingobium</taxon>
    </lineage>
</organism>
<dbReference type="PANTHER" id="PTHR43711:SF31">
    <property type="entry name" value="HISTIDINE KINASE"/>
    <property type="match status" value="1"/>
</dbReference>
<evidence type="ECO:0000256" key="6">
    <source>
        <dbReference type="ARBA" id="ARBA00023012"/>
    </source>
</evidence>
<proteinExistence type="predicted"/>
<dbReference type="KEGG" id="sbd:ATN00_16695"/>
<dbReference type="EC" id="2.7.13.3" evidence="2"/>
<dbReference type="Pfam" id="PF02518">
    <property type="entry name" value="HATPase_c"/>
    <property type="match status" value="1"/>
</dbReference>
<dbReference type="SUPFAM" id="SSF55874">
    <property type="entry name" value="ATPase domain of HSP90 chaperone/DNA topoisomerase II/histidine kinase"/>
    <property type="match status" value="1"/>
</dbReference>
<dbReference type="EMBL" id="CP013264">
    <property type="protein sequence ID" value="ALR21694.1"/>
    <property type="molecule type" value="Genomic_DNA"/>
</dbReference>
<dbReference type="InterPro" id="IPR003594">
    <property type="entry name" value="HATPase_dom"/>
</dbReference>
<dbReference type="AlphaFoldDB" id="A0A0S3F1W8"/>
<dbReference type="Proteomes" id="UP000056968">
    <property type="component" value="Chromosome"/>
</dbReference>